<dbReference type="PANTHER" id="PTHR30521">
    <property type="entry name" value="DEFERROCHELATASE/PEROXIDASE"/>
    <property type="match status" value="1"/>
</dbReference>
<evidence type="ECO:0000256" key="2">
    <source>
        <dbReference type="ARBA" id="ARBA00022559"/>
    </source>
</evidence>
<keyword evidence="11" id="KW-1185">Reference proteome</keyword>
<evidence type="ECO:0000259" key="9">
    <source>
        <dbReference type="Pfam" id="PF20628"/>
    </source>
</evidence>
<dbReference type="RefSeq" id="WP_254416899.1">
    <property type="nucleotide sequence ID" value="NZ_BAAAJB010000074.1"/>
</dbReference>
<dbReference type="InterPro" id="IPR006314">
    <property type="entry name" value="Dyp_peroxidase"/>
</dbReference>
<evidence type="ECO:0000256" key="1">
    <source>
        <dbReference type="ARBA" id="ARBA00001970"/>
    </source>
</evidence>
<keyword evidence="4" id="KW-0560">Oxidoreductase</keyword>
<dbReference type="SUPFAM" id="SSF54909">
    <property type="entry name" value="Dimeric alpha+beta barrel"/>
    <property type="match status" value="1"/>
</dbReference>
<organism evidence="10 11">
    <name type="scientific">Nocardiopsis exhalans</name>
    <dbReference type="NCBI Taxonomy" id="163604"/>
    <lineage>
        <taxon>Bacteria</taxon>
        <taxon>Bacillati</taxon>
        <taxon>Actinomycetota</taxon>
        <taxon>Actinomycetes</taxon>
        <taxon>Streptosporangiales</taxon>
        <taxon>Nocardiopsidaceae</taxon>
        <taxon>Nocardiopsis</taxon>
    </lineage>
</organism>
<evidence type="ECO:0000313" key="11">
    <source>
        <dbReference type="Proteomes" id="UP001055940"/>
    </source>
</evidence>
<dbReference type="Pfam" id="PF20628">
    <property type="entry name" value="Dyp_perox_C"/>
    <property type="match status" value="1"/>
</dbReference>
<keyword evidence="3" id="KW-0479">Metal-binding</keyword>
<evidence type="ECO:0000256" key="6">
    <source>
        <dbReference type="ARBA" id="ARBA00025737"/>
    </source>
</evidence>
<comment type="cofactor">
    <cofactor evidence="1">
        <name>heme b</name>
        <dbReference type="ChEBI" id="CHEBI:60344"/>
    </cofactor>
</comment>
<evidence type="ECO:0000256" key="4">
    <source>
        <dbReference type="ARBA" id="ARBA00023002"/>
    </source>
</evidence>
<dbReference type="GO" id="GO:0004601">
    <property type="term" value="F:peroxidase activity"/>
    <property type="evidence" value="ECO:0007669"/>
    <property type="project" value="UniProtKB-KW"/>
</dbReference>
<dbReference type="PANTHER" id="PTHR30521:SF0">
    <property type="entry name" value="DYP-TYPE PEROXIDASE FAMILY PROTEIN"/>
    <property type="match status" value="1"/>
</dbReference>
<feature type="domain" description="Dyp-type peroxidase C-terminal" evidence="9">
    <location>
        <begin position="85"/>
        <end position="154"/>
    </location>
</feature>
<dbReference type="InterPro" id="IPR048327">
    <property type="entry name" value="Dyp_perox_N"/>
</dbReference>
<accession>A0ABY5D2K9</accession>
<sequence length="176" mass="19388">MGRLYDGPRPAGPHPFQELRGERHTAVATPGDLLFHLRAEHMDLCFELAQHIAHRLEGHADVVDEVHGFRYFDKRDLLGFVDGTELRIVRENMPFGTVGAGEFGTSFIGYAAHPDVTERMLRNMFLGDPPGAHDRILDFSTAVTGGLFHVPTEDFMEDPPHVRPTENTGSAGATGG</sequence>
<gene>
    <name evidence="10" type="ORF">NE857_18400</name>
</gene>
<keyword evidence="2 10" id="KW-0575">Peroxidase</keyword>
<feature type="domain" description="Dyp-type peroxidase N-terminal" evidence="8">
    <location>
        <begin position="3"/>
        <end position="70"/>
    </location>
</feature>
<dbReference type="InterPro" id="IPR048328">
    <property type="entry name" value="Dyp_perox_C"/>
</dbReference>
<comment type="similarity">
    <text evidence="6">Belongs to the DyP-type peroxidase family.</text>
</comment>
<reference evidence="10" key="1">
    <citation type="submission" date="2022-06" db="EMBL/GenBank/DDBJ databases">
        <authorList>
            <person name="Ping M."/>
        </authorList>
    </citation>
    <scope>NUCLEOTIDE SEQUENCE</scope>
    <source>
        <strain evidence="10">JCM11759T</strain>
    </source>
</reference>
<name>A0ABY5D2K9_9ACTN</name>
<dbReference type="Pfam" id="PF04261">
    <property type="entry name" value="Dyp_perox_N"/>
    <property type="match status" value="1"/>
</dbReference>
<dbReference type="Proteomes" id="UP001055940">
    <property type="component" value="Chromosome"/>
</dbReference>
<dbReference type="InterPro" id="IPR011008">
    <property type="entry name" value="Dimeric_a/b-barrel"/>
</dbReference>
<dbReference type="EMBL" id="CP099837">
    <property type="protein sequence ID" value="USY17323.1"/>
    <property type="molecule type" value="Genomic_DNA"/>
</dbReference>
<evidence type="ECO:0000256" key="7">
    <source>
        <dbReference type="SAM" id="MobiDB-lite"/>
    </source>
</evidence>
<feature type="region of interest" description="Disordered" evidence="7">
    <location>
        <begin position="153"/>
        <end position="176"/>
    </location>
</feature>
<evidence type="ECO:0000256" key="3">
    <source>
        <dbReference type="ARBA" id="ARBA00022723"/>
    </source>
</evidence>
<evidence type="ECO:0000256" key="5">
    <source>
        <dbReference type="ARBA" id="ARBA00023004"/>
    </source>
</evidence>
<evidence type="ECO:0000259" key="8">
    <source>
        <dbReference type="Pfam" id="PF04261"/>
    </source>
</evidence>
<protein>
    <submittedName>
        <fullName evidence="10">Dyp-type peroxidase</fullName>
    </submittedName>
</protein>
<dbReference type="PROSITE" id="PS51404">
    <property type="entry name" value="DYP_PEROXIDASE"/>
    <property type="match status" value="1"/>
</dbReference>
<keyword evidence="5" id="KW-0408">Iron</keyword>
<feature type="compositionally biased region" description="Polar residues" evidence="7">
    <location>
        <begin position="165"/>
        <end position="176"/>
    </location>
</feature>
<proteinExistence type="inferred from homology"/>
<evidence type="ECO:0000313" key="10">
    <source>
        <dbReference type="EMBL" id="USY17323.1"/>
    </source>
</evidence>